<feature type="compositionally biased region" description="Acidic residues" evidence="1">
    <location>
        <begin position="190"/>
        <end position="203"/>
    </location>
</feature>
<dbReference type="InterPro" id="IPR011598">
    <property type="entry name" value="bHLH_dom"/>
</dbReference>
<proteinExistence type="predicted"/>
<evidence type="ECO:0000259" key="2">
    <source>
        <dbReference type="PROSITE" id="PS50888"/>
    </source>
</evidence>
<dbReference type="InterPro" id="IPR036638">
    <property type="entry name" value="HLH_DNA-bd_sf"/>
</dbReference>
<accession>A0AA91Q3J8</accession>
<feature type="domain" description="BHLH" evidence="2">
    <location>
        <begin position="147"/>
        <end position="235"/>
    </location>
</feature>
<dbReference type="Gene3D" id="4.10.280.10">
    <property type="entry name" value="Helix-loop-helix DNA-binding domain"/>
    <property type="match status" value="1"/>
</dbReference>
<dbReference type="Pfam" id="PF00010">
    <property type="entry name" value="HLH"/>
    <property type="match status" value="1"/>
</dbReference>
<dbReference type="PROSITE" id="PS50888">
    <property type="entry name" value="BHLH"/>
    <property type="match status" value="1"/>
</dbReference>
<dbReference type="Proteomes" id="UP000195602">
    <property type="component" value="Unassembled WGS sequence"/>
</dbReference>
<dbReference type="AlphaFoldDB" id="A0AA91Q3J8"/>
<dbReference type="EMBL" id="LYUB02000003">
    <property type="protein sequence ID" value="OVF10152.1"/>
    <property type="molecule type" value="Genomic_DNA"/>
</dbReference>
<evidence type="ECO:0000313" key="3">
    <source>
        <dbReference type="EMBL" id="OVF10152.1"/>
    </source>
</evidence>
<feature type="compositionally biased region" description="Basic and acidic residues" evidence="1">
    <location>
        <begin position="94"/>
        <end position="104"/>
    </location>
</feature>
<dbReference type="GO" id="GO:0046983">
    <property type="term" value="F:protein dimerization activity"/>
    <property type="evidence" value="ECO:0007669"/>
    <property type="project" value="InterPro"/>
</dbReference>
<dbReference type="SMART" id="SM00353">
    <property type="entry name" value="HLH"/>
    <property type="match status" value="1"/>
</dbReference>
<dbReference type="SUPFAM" id="SSF47459">
    <property type="entry name" value="HLH, helix-loop-helix DNA-binding domain"/>
    <property type="match status" value="1"/>
</dbReference>
<feature type="compositionally biased region" description="Polar residues" evidence="1">
    <location>
        <begin position="1"/>
        <end position="12"/>
    </location>
</feature>
<evidence type="ECO:0000313" key="4">
    <source>
        <dbReference type="Proteomes" id="UP000195602"/>
    </source>
</evidence>
<feature type="region of interest" description="Disordered" evidence="1">
    <location>
        <begin position="1"/>
        <end position="29"/>
    </location>
</feature>
<sequence length="269" mass="29933">MSKQYNPGQVTFFSDKPKSPKELEPLDLSYPKLQPELDQRVDMFDYAHNPPQPYDQLAFAGLQDPLAPVSPGGAMAGAPAYNAFGSPLLNMMPVKREWRDDQPSSRESATPNGPPGNGAPNGLANGAPHGPNGGPNGGPQAAAARPRTKSAHNVIEQRYRNKINDKFTALQNAVPTLRVLARKKSKTRSDDEDDDDEYEYSPDLEAHEDLEGLEPARKLNKGTILTKSVEYIKFLERKNDRMKAERYQLVERARMLGIVLDESMLDRYD</sequence>
<evidence type="ECO:0000256" key="1">
    <source>
        <dbReference type="SAM" id="MobiDB-lite"/>
    </source>
</evidence>
<gene>
    <name evidence="3" type="ORF">A9F13_03g03003</name>
</gene>
<feature type="region of interest" description="Disordered" evidence="1">
    <location>
        <begin position="181"/>
        <end position="209"/>
    </location>
</feature>
<name>A0AA91Q3J8_CLALS</name>
<reference evidence="3 4" key="1">
    <citation type="submission" date="2017-04" db="EMBL/GenBank/DDBJ databases">
        <title>Draft genome of the yeast Clavispora lusitaniae type strain CBS 6936.</title>
        <authorList>
            <person name="Durrens P."/>
            <person name="Klopp C."/>
            <person name="Biteau N."/>
            <person name="Fitton-Ouhabi V."/>
            <person name="Dementhon K."/>
            <person name="Accoceberry I."/>
            <person name="Sherman D.J."/>
            <person name="Noel T."/>
        </authorList>
    </citation>
    <scope>NUCLEOTIDE SEQUENCE [LARGE SCALE GENOMIC DNA]</scope>
    <source>
        <strain evidence="3 4">CBS 6936</strain>
    </source>
</reference>
<dbReference type="InterPro" id="IPR052099">
    <property type="entry name" value="Regulatory_TF_Diverse"/>
</dbReference>
<feature type="compositionally biased region" description="Basic and acidic residues" evidence="1">
    <location>
        <begin position="15"/>
        <end position="24"/>
    </location>
</feature>
<feature type="compositionally biased region" description="Low complexity" evidence="1">
    <location>
        <begin position="118"/>
        <end position="130"/>
    </location>
</feature>
<dbReference type="PANTHER" id="PTHR47336:SF2">
    <property type="entry name" value="TRANSCRIPTION FACTOR HMS1-RELATED"/>
    <property type="match status" value="1"/>
</dbReference>
<dbReference type="KEGG" id="clus:A9F13_03g03003"/>
<dbReference type="PANTHER" id="PTHR47336">
    <property type="entry name" value="TRANSCRIPTION FACTOR HMS1-RELATED"/>
    <property type="match status" value="1"/>
</dbReference>
<organism evidence="3 4">
    <name type="scientific">Clavispora lusitaniae</name>
    <name type="common">Candida lusitaniae</name>
    <dbReference type="NCBI Taxonomy" id="36911"/>
    <lineage>
        <taxon>Eukaryota</taxon>
        <taxon>Fungi</taxon>
        <taxon>Dikarya</taxon>
        <taxon>Ascomycota</taxon>
        <taxon>Saccharomycotina</taxon>
        <taxon>Pichiomycetes</taxon>
        <taxon>Metschnikowiaceae</taxon>
        <taxon>Clavispora</taxon>
    </lineage>
</organism>
<comment type="caution">
    <text evidence="3">The sequence shown here is derived from an EMBL/GenBank/DDBJ whole genome shotgun (WGS) entry which is preliminary data.</text>
</comment>
<protein>
    <submittedName>
        <fullName evidence="3">Processed sterol regulatory element-binding protein</fullName>
    </submittedName>
</protein>
<feature type="region of interest" description="Disordered" evidence="1">
    <location>
        <begin position="92"/>
        <end position="151"/>
    </location>
</feature>